<dbReference type="NCBIfam" id="TIGR03596">
    <property type="entry name" value="GTPase_YlqF"/>
    <property type="match status" value="1"/>
</dbReference>
<evidence type="ECO:0000256" key="1">
    <source>
        <dbReference type="ARBA" id="ARBA00014898"/>
    </source>
</evidence>
<dbReference type="STRING" id="471514.AN477_22185"/>
<keyword evidence="2 4" id="KW-0547">Nucleotide-binding</keyword>
<dbReference type="GO" id="GO:0005525">
    <property type="term" value="F:GTP binding"/>
    <property type="evidence" value="ECO:0007669"/>
    <property type="project" value="UniProtKB-KW"/>
</dbReference>
<dbReference type="AlphaFoldDB" id="A0A0P9C4G1"/>
<comment type="similarity">
    <text evidence="4">Belongs to the TRAFAC class YlqF/YawG GTPase family. MTG1 subfamily.</text>
</comment>
<evidence type="ECO:0000313" key="7">
    <source>
        <dbReference type="EMBL" id="KPV39870.1"/>
    </source>
</evidence>
<evidence type="ECO:0000256" key="4">
    <source>
        <dbReference type="PIRNR" id="PIRNR006230"/>
    </source>
</evidence>
<comment type="subcellular location">
    <subcellularLocation>
        <location evidence="4">Cytoplasm</location>
    </subcellularLocation>
</comment>
<comment type="caution">
    <text evidence="7">The sequence shown here is derived from an EMBL/GenBank/DDBJ whole genome shotgun (WGS) entry which is preliminary data.</text>
</comment>
<dbReference type="Proteomes" id="UP000050482">
    <property type="component" value="Unassembled WGS sequence"/>
</dbReference>
<evidence type="ECO:0000259" key="6">
    <source>
        <dbReference type="PROSITE" id="PS51721"/>
    </source>
</evidence>
<sequence length="287" mass="31783">MAKARREMSTALRAVDVVLEIVDARLPLASSNPMLEELIANKSKVMVLSRDDLADPVMTAQWLDYFRNRKQSVVVVNARTGNGIRDIVPALERAAAEKRAREAGRGLKPGSIRTMVVGIPNVGKSSVINRLAGRAATKIGDRPGITKNQQWIRLGGVDLLDTPGVLWPKIEDERTGFILAVTGAIKPEILDMQALAAYLLSWLSRHYKDSVKERYGVDVDPFDWDGIENAWAHAERILEAICSQRGLRRSGGVFDLERGAELIIRETQTGKLGRLSFEAPPEEHLSR</sequence>
<feature type="binding site" evidence="5">
    <location>
        <begin position="121"/>
        <end position="126"/>
    </location>
    <ligand>
        <name>GTP</name>
        <dbReference type="ChEBI" id="CHEBI:37565"/>
    </ligand>
</feature>
<proteinExistence type="inferred from homology"/>
<dbReference type="CDD" id="cd01856">
    <property type="entry name" value="YlqF"/>
    <property type="match status" value="1"/>
</dbReference>
<dbReference type="Pfam" id="PF01926">
    <property type="entry name" value="MMR_HSR1"/>
    <property type="match status" value="1"/>
</dbReference>
<organism evidence="7 8">
    <name type="scientific">Alicyclobacillus ferrooxydans</name>
    <dbReference type="NCBI Taxonomy" id="471514"/>
    <lineage>
        <taxon>Bacteria</taxon>
        <taxon>Bacillati</taxon>
        <taxon>Bacillota</taxon>
        <taxon>Bacilli</taxon>
        <taxon>Bacillales</taxon>
        <taxon>Alicyclobacillaceae</taxon>
        <taxon>Alicyclobacillus</taxon>
    </lineage>
</organism>
<keyword evidence="4" id="KW-0963">Cytoplasm</keyword>
<dbReference type="Gene3D" id="1.10.1580.10">
    <property type="match status" value="1"/>
</dbReference>
<dbReference type="PROSITE" id="PS51721">
    <property type="entry name" value="G_CP"/>
    <property type="match status" value="1"/>
</dbReference>
<keyword evidence="8" id="KW-1185">Reference proteome</keyword>
<dbReference type="PANTHER" id="PTHR45782:SF4">
    <property type="entry name" value="MITOCHONDRIAL RIBOSOME-ASSOCIATED GTPASE 1"/>
    <property type="match status" value="1"/>
</dbReference>
<dbReference type="Gene3D" id="3.40.50.300">
    <property type="entry name" value="P-loop containing nucleotide triphosphate hydrolases"/>
    <property type="match status" value="1"/>
</dbReference>
<evidence type="ECO:0000256" key="2">
    <source>
        <dbReference type="ARBA" id="ARBA00022741"/>
    </source>
</evidence>
<protein>
    <recommendedName>
        <fullName evidence="1 4">Ribosome biogenesis GTPase A</fullName>
    </recommendedName>
</protein>
<dbReference type="FunFam" id="3.40.50.300:FF:000590">
    <property type="entry name" value="Ribosome biogenesis GTPase A"/>
    <property type="match status" value="1"/>
</dbReference>
<reference evidence="7 8" key="1">
    <citation type="submission" date="2015-09" db="EMBL/GenBank/DDBJ databases">
        <title>Draft genome sequence of Alicyclobacillus ferrooxydans DSM 22381.</title>
        <authorList>
            <person name="Hemp J."/>
        </authorList>
    </citation>
    <scope>NUCLEOTIDE SEQUENCE [LARGE SCALE GENOMIC DNA]</scope>
    <source>
        <strain evidence="7 8">TC-34</strain>
    </source>
</reference>
<dbReference type="GO" id="GO:0006412">
    <property type="term" value="P:translation"/>
    <property type="evidence" value="ECO:0007669"/>
    <property type="project" value="TreeGrafter"/>
</dbReference>
<dbReference type="SUPFAM" id="SSF52540">
    <property type="entry name" value="P-loop containing nucleoside triphosphate hydrolases"/>
    <property type="match status" value="1"/>
</dbReference>
<dbReference type="InterPro" id="IPR023179">
    <property type="entry name" value="GTP-bd_ortho_bundle_sf"/>
</dbReference>
<comment type="function">
    <text evidence="4">Required for a late step of 50S ribosomal subunit assembly. Has GTPase activity.</text>
</comment>
<dbReference type="InterPro" id="IPR019991">
    <property type="entry name" value="GTP-bd_ribosome_bgen"/>
</dbReference>
<keyword evidence="3 4" id="KW-0342">GTP-binding</keyword>
<evidence type="ECO:0000256" key="5">
    <source>
        <dbReference type="PIRSR" id="PIRSR006230-1"/>
    </source>
</evidence>
<dbReference type="EMBL" id="LJCO01000103">
    <property type="protein sequence ID" value="KPV39870.1"/>
    <property type="molecule type" value="Genomic_DNA"/>
</dbReference>
<dbReference type="InterPro" id="IPR027417">
    <property type="entry name" value="P-loop_NTPase"/>
</dbReference>
<dbReference type="PANTHER" id="PTHR45782">
    <property type="entry name" value="MITOCHONDRIAL RIBOSOME-ASSOCIATED GTPASE 1"/>
    <property type="match status" value="1"/>
</dbReference>
<feature type="domain" description="CP-type G" evidence="6">
    <location>
        <begin position="5"/>
        <end position="168"/>
    </location>
</feature>
<gene>
    <name evidence="7" type="ORF">AN477_22185</name>
</gene>
<dbReference type="InterPro" id="IPR030378">
    <property type="entry name" value="G_CP_dom"/>
</dbReference>
<dbReference type="PATRIC" id="fig|471514.4.peg.1247"/>
<dbReference type="GO" id="GO:0005737">
    <property type="term" value="C:cytoplasm"/>
    <property type="evidence" value="ECO:0007669"/>
    <property type="project" value="UniProtKB-SubCell"/>
</dbReference>
<dbReference type="PIRSF" id="PIRSF006230">
    <property type="entry name" value="MG442"/>
    <property type="match status" value="1"/>
</dbReference>
<feature type="binding site" evidence="5">
    <location>
        <position position="164"/>
    </location>
    <ligand>
        <name>GTP</name>
        <dbReference type="ChEBI" id="CHEBI:37565"/>
    </ligand>
</feature>
<name>A0A0P9C4G1_9BACL</name>
<accession>A0A0P9C4G1</accession>
<evidence type="ECO:0000313" key="8">
    <source>
        <dbReference type="Proteomes" id="UP000050482"/>
    </source>
</evidence>
<dbReference type="GO" id="GO:0003924">
    <property type="term" value="F:GTPase activity"/>
    <property type="evidence" value="ECO:0007669"/>
    <property type="project" value="TreeGrafter"/>
</dbReference>
<dbReference type="InterPro" id="IPR016478">
    <property type="entry name" value="GTPase_MTG1"/>
</dbReference>
<dbReference type="InterPro" id="IPR006073">
    <property type="entry name" value="GTP-bd"/>
</dbReference>
<evidence type="ECO:0000256" key="3">
    <source>
        <dbReference type="ARBA" id="ARBA00023134"/>
    </source>
</evidence>